<dbReference type="OrthoDB" id="5389929at2759"/>
<feature type="domain" description="DUF7708" evidence="1">
    <location>
        <begin position="91"/>
        <end position="227"/>
    </location>
</feature>
<protein>
    <recommendedName>
        <fullName evidence="1">DUF7708 domain-containing protein</fullName>
    </recommendedName>
</protein>
<dbReference type="Proteomes" id="UP000800092">
    <property type="component" value="Unassembled WGS sequence"/>
</dbReference>
<gene>
    <name evidence="2" type="ORF">EV356DRAFT_578033</name>
</gene>
<sequence>MASSSKGSWTKKFSDSQRETVIGVEQRLDQFQKFVLKDKNFSNTEKKAIQIKDIKEFEVLWQDVLEAKETFEESHRKGYKMWSREYQNTANTIHSFIKEFSPILDIIRDFGGPYCGLAIGTVSVLFAVAKNKHNIEEKLASTLLAIESRLPGMKLYRHIYNDKDELDIRLQEKIVQIYQEFMDFLILSVTYYKGSAIKRWLRAAGPSLDISNKTTNIQKIAVEIRRLCEELLDKNVHRIKEISEEHLMLSINTQLREIRRSLNLQEYSGSTNLDNLEKHRRRIYDSDDPMNSPLYQQMRDRTLEEFFQSDVYQTWTQSDKSQILLLYGSNDEDVETQQCWLSPIAVGAIDSFRNGSSSAACAFHVLQQGGTLIEDVIPKVLLQLLEQNSTVLGDQKRSNELWISLNRYQRHTERNKVRSADVDDRLSALKEVAQRIIDLFDESQQVFLILDRIDRCRNFKKDRDGEYADDRHHLLQTLIEITDVARCKLRILIVVDALEWPEEKWKDRLDVAGQRSMLVHRRHQKQMDE</sequence>
<accession>A0A6A6H5G5</accession>
<keyword evidence="3" id="KW-1185">Reference proteome</keyword>
<reference evidence="2" key="1">
    <citation type="journal article" date="2020" name="Stud. Mycol.">
        <title>101 Dothideomycetes genomes: a test case for predicting lifestyles and emergence of pathogens.</title>
        <authorList>
            <person name="Haridas S."/>
            <person name="Albert R."/>
            <person name="Binder M."/>
            <person name="Bloem J."/>
            <person name="Labutti K."/>
            <person name="Salamov A."/>
            <person name="Andreopoulos B."/>
            <person name="Baker S."/>
            <person name="Barry K."/>
            <person name="Bills G."/>
            <person name="Bluhm B."/>
            <person name="Cannon C."/>
            <person name="Castanera R."/>
            <person name="Culley D."/>
            <person name="Daum C."/>
            <person name="Ezra D."/>
            <person name="Gonzalez J."/>
            <person name="Henrissat B."/>
            <person name="Kuo A."/>
            <person name="Liang C."/>
            <person name="Lipzen A."/>
            <person name="Lutzoni F."/>
            <person name="Magnuson J."/>
            <person name="Mondo S."/>
            <person name="Nolan M."/>
            <person name="Ohm R."/>
            <person name="Pangilinan J."/>
            <person name="Park H.-J."/>
            <person name="Ramirez L."/>
            <person name="Alfaro M."/>
            <person name="Sun H."/>
            <person name="Tritt A."/>
            <person name="Yoshinaga Y."/>
            <person name="Zwiers L.-H."/>
            <person name="Turgeon B."/>
            <person name="Goodwin S."/>
            <person name="Spatafora J."/>
            <person name="Crous P."/>
            <person name="Grigoriev I."/>
        </authorList>
    </citation>
    <scope>NUCLEOTIDE SEQUENCE</scope>
    <source>
        <strain evidence="2">Tuck. ex Michener</strain>
    </source>
</reference>
<name>A0A6A6H5G5_VIRVR</name>
<dbReference type="InterPro" id="IPR056125">
    <property type="entry name" value="DUF7708"/>
</dbReference>
<dbReference type="AlphaFoldDB" id="A0A6A6H5G5"/>
<organism evidence="2 3">
    <name type="scientific">Viridothelium virens</name>
    <name type="common">Speckled blister lichen</name>
    <name type="synonym">Trypethelium virens</name>
    <dbReference type="NCBI Taxonomy" id="1048519"/>
    <lineage>
        <taxon>Eukaryota</taxon>
        <taxon>Fungi</taxon>
        <taxon>Dikarya</taxon>
        <taxon>Ascomycota</taxon>
        <taxon>Pezizomycotina</taxon>
        <taxon>Dothideomycetes</taxon>
        <taxon>Dothideomycetes incertae sedis</taxon>
        <taxon>Trypetheliales</taxon>
        <taxon>Trypetheliaceae</taxon>
        <taxon>Viridothelium</taxon>
    </lineage>
</organism>
<dbReference type="Pfam" id="PF24809">
    <property type="entry name" value="DUF7708"/>
    <property type="match status" value="1"/>
</dbReference>
<evidence type="ECO:0000259" key="1">
    <source>
        <dbReference type="Pfam" id="PF24809"/>
    </source>
</evidence>
<dbReference type="EMBL" id="ML991811">
    <property type="protein sequence ID" value="KAF2232960.1"/>
    <property type="molecule type" value="Genomic_DNA"/>
</dbReference>
<evidence type="ECO:0000313" key="3">
    <source>
        <dbReference type="Proteomes" id="UP000800092"/>
    </source>
</evidence>
<evidence type="ECO:0000313" key="2">
    <source>
        <dbReference type="EMBL" id="KAF2232960.1"/>
    </source>
</evidence>
<proteinExistence type="predicted"/>